<evidence type="ECO:0000256" key="7">
    <source>
        <dbReference type="ARBA" id="ARBA00022832"/>
    </source>
</evidence>
<dbReference type="PANTHER" id="PTHR11712">
    <property type="entry name" value="POLYKETIDE SYNTHASE-RELATED"/>
    <property type="match status" value="1"/>
</dbReference>
<dbReference type="NCBIfam" id="TIGR03150">
    <property type="entry name" value="fabF"/>
    <property type="match status" value="1"/>
</dbReference>
<dbReference type="InterPro" id="IPR014030">
    <property type="entry name" value="Ketoacyl_synth_N"/>
</dbReference>
<dbReference type="Pfam" id="PF00109">
    <property type="entry name" value="ketoacyl-synt"/>
    <property type="match status" value="1"/>
</dbReference>
<comment type="similarity">
    <text evidence="2 14 15">Belongs to the thiolase-like superfamily. Beta-ketoacyl-ACP synthases family.</text>
</comment>
<dbReference type="InterPro" id="IPR017568">
    <property type="entry name" value="3-oxoacyl-ACP_synth-2"/>
</dbReference>
<dbReference type="InterPro" id="IPR016039">
    <property type="entry name" value="Thiolase-like"/>
</dbReference>
<evidence type="ECO:0000256" key="12">
    <source>
        <dbReference type="ARBA" id="ARBA00047318"/>
    </source>
</evidence>
<evidence type="ECO:0000313" key="17">
    <source>
        <dbReference type="EMBL" id="MCJ1990245.1"/>
    </source>
</evidence>
<sequence>MTNRVVITGYGITSPIGNTPETFWTNLEAGNSGIDAITKFDATETGITVAGEVKDFPFDKYFVHKDKKRMDTFSIYAVYAALEALSMAGINTEDDTIDNDRFGAIIGSGIGGLPVIQEQGARLATRGPKRIAPLFVPLSIANMATGNVALRVKASGVSRAEVTACAAGTNAIGSAFREIKHGYADIMLAGGTEAAICDLGVGGFANLTALTKETDPKRASIPFDKNRSGFVLGEGSGVLVLESLEHAQKRGATILAEIVGYGSTNDAHHMTTPLPEGSGAAKAMQLALDEAGIQASEVGYINAHGTSTQANEKGEALAIHTVFGDDENVLVSSTKALTGHALGAAGGIEAIATLQAIQHQYAPVNAGTTELDENTSIINVVLGQGKKHDIKYAISNSLGFGGHNAVIALKKWEGE</sequence>
<evidence type="ECO:0000256" key="4">
    <source>
        <dbReference type="ARBA" id="ARBA00014657"/>
    </source>
</evidence>
<dbReference type="InterPro" id="IPR000794">
    <property type="entry name" value="Beta-ketoacyl_synthase"/>
</dbReference>
<keyword evidence="6 14" id="KW-0808">Transferase</keyword>
<keyword evidence="8" id="KW-0443">Lipid metabolism</keyword>
<evidence type="ECO:0000256" key="2">
    <source>
        <dbReference type="ARBA" id="ARBA00008467"/>
    </source>
</evidence>
<comment type="caution">
    <text evidence="17">The sequence shown here is derived from an EMBL/GenBank/DDBJ whole genome shotgun (WGS) entry which is preliminary data.</text>
</comment>
<reference evidence="17 18" key="1">
    <citation type="journal article" date="2022" name="Microbiol. Res.">
        <title>Comparative genome analysis, predicted lifestyle and antimicrobial strategies of Lactococcus carnosus and Lactococcus paracarnosus isolated from meat.</title>
        <authorList>
            <person name="Werum V."/>
            <person name="Ehrmann M."/>
            <person name="Vogel R."/>
            <person name="Hilgarth M."/>
        </authorList>
    </citation>
    <scope>NUCLEOTIDE SEQUENCE [LARGE SCALE GENOMIC DNA]</scope>
    <source>
        <strain evidence="17 18">TMW22177</strain>
    </source>
</reference>
<evidence type="ECO:0000256" key="1">
    <source>
        <dbReference type="ARBA" id="ARBA00005194"/>
    </source>
</evidence>
<dbReference type="SUPFAM" id="SSF53901">
    <property type="entry name" value="Thiolase-like"/>
    <property type="match status" value="2"/>
</dbReference>
<gene>
    <name evidence="17" type="primary">fabF</name>
    <name evidence="17" type="ORF">GYN21_08425</name>
</gene>
<feature type="domain" description="Ketosynthase family 3 (KS3)" evidence="16">
    <location>
        <begin position="2"/>
        <end position="411"/>
    </location>
</feature>
<evidence type="ECO:0000259" key="16">
    <source>
        <dbReference type="PROSITE" id="PS52004"/>
    </source>
</evidence>
<evidence type="ECO:0000256" key="10">
    <source>
        <dbReference type="ARBA" id="ARBA00023315"/>
    </source>
</evidence>
<keyword evidence="10 14" id="KW-0012">Acyltransferase</keyword>
<dbReference type="GO" id="GO:0004315">
    <property type="term" value="F:3-oxoacyl-[acyl-carrier-protein] synthase activity"/>
    <property type="evidence" value="ECO:0007669"/>
    <property type="project" value="UniProtKB-EC"/>
</dbReference>
<evidence type="ECO:0000313" key="18">
    <source>
        <dbReference type="Proteomes" id="UP001522450"/>
    </source>
</evidence>
<evidence type="ECO:0000256" key="13">
    <source>
        <dbReference type="ARBA" id="ARBA00047659"/>
    </source>
</evidence>
<dbReference type="SMART" id="SM00825">
    <property type="entry name" value="PKS_KS"/>
    <property type="match status" value="1"/>
</dbReference>
<dbReference type="InterPro" id="IPR014031">
    <property type="entry name" value="Ketoacyl_synth_C"/>
</dbReference>
<keyword evidence="18" id="KW-1185">Reference proteome</keyword>
<dbReference type="PROSITE" id="PS52004">
    <property type="entry name" value="KS3_2"/>
    <property type="match status" value="1"/>
</dbReference>
<dbReference type="PANTHER" id="PTHR11712:SF336">
    <property type="entry name" value="3-OXOACYL-[ACYL-CARRIER-PROTEIN] SYNTHASE, MITOCHONDRIAL"/>
    <property type="match status" value="1"/>
</dbReference>
<keyword evidence="7" id="KW-0276">Fatty acid metabolism</keyword>
<evidence type="ECO:0000256" key="6">
    <source>
        <dbReference type="ARBA" id="ARBA00022679"/>
    </source>
</evidence>
<evidence type="ECO:0000256" key="15">
    <source>
        <dbReference type="RuleBase" id="RU003694"/>
    </source>
</evidence>
<protein>
    <recommendedName>
        <fullName evidence="4 14">3-oxoacyl-[acyl-carrier-protein] synthase 2</fullName>
        <ecNumber evidence="3 14">2.3.1.179</ecNumber>
    </recommendedName>
</protein>
<dbReference type="PIRSF" id="PIRSF000447">
    <property type="entry name" value="KAS_II"/>
    <property type="match status" value="1"/>
</dbReference>
<evidence type="ECO:0000256" key="11">
    <source>
        <dbReference type="ARBA" id="ARBA00024006"/>
    </source>
</evidence>
<comment type="catalytic activity">
    <reaction evidence="13 14">
        <text>a fatty acyl-[ACP] + malonyl-[ACP] + H(+) = a 3-oxoacyl-[ACP] + holo-[ACP] + CO2</text>
        <dbReference type="Rhea" id="RHEA:22836"/>
        <dbReference type="Rhea" id="RHEA-COMP:9623"/>
        <dbReference type="Rhea" id="RHEA-COMP:9685"/>
        <dbReference type="Rhea" id="RHEA-COMP:9916"/>
        <dbReference type="Rhea" id="RHEA-COMP:14125"/>
        <dbReference type="ChEBI" id="CHEBI:15378"/>
        <dbReference type="ChEBI" id="CHEBI:16526"/>
        <dbReference type="ChEBI" id="CHEBI:64479"/>
        <dbReference type="ChEBI" id="CHEBI:78449"/>
        <dbReference type="ChEBI" id="CHEBI:78776"/>
        <dbReference type="ChEBI" id="CHEBI:138651"/>
    </reaction>
</comment>
<accession>A0ABT0AUK2</accession>
<dbReference type="Gene3D" id="3.40.47.10">
    <property type="match status" value="2"/>
</dbReference>
<evidence type="ECO:0000256" key="9">
    <source>
        <dbReference type="ARBA" id="ARBA00023160"/>
    </source>
</evidence>
<dbReference type="GeneID" id="71636362"/>
<dbReference type="Pfam" id="PF02801">
    <property type="entry name" value="Ketoacyl-synt_C"/>
    <property type="match status" value="1"/>
</dbReference>
<keyword evidence="5 14" id="KW-0444">Lipid biosynthesis</keyword>
<evidence type="ECO:0000256" key="5">
    <source>
        <dbReference type="ARBA" id="ARBA00022516"/>
    </source>
</evidence>
<evidence type="ECO:0000256" key="14">
    <source>
        <dbReference type="PIRNR" id="PIRNR000447"/>
    </source>
</evidence>
<dbReference type="InterPro" id="IPR020841">
    <property type="entry name" value="PKS_Beta-ketoAc_synthase_dom"/>
</dbReference>
<dbReference type="EC" id="2.3.1.179" evidence="3 14"/>
<evidence type="ECO:0000256" key="3">
    <source>
        <dbReference type="ARBA" id="ARBA00012356"/>
    </source>
</evidence>
<proteinExistence type="inferred from homology"/>
<name>A0ABT0AUK2_9LACT</name>
<dbReference type="EMBL" id="JAAECS010000008">
    <property type="protein sequence ID" value="MCJ1990245.1"/>
    <property type="molecule type" value="Genomic_DNA"/>
</dbReference>
<dbReference type="NCBIfam" id="NF005589">
    <property type="entry name" value="PRK07314.1"/>
    <property type="match status" value="1"/>
</dbReference>
<dbReference type="CDD" id="cd00834">
    <property type="entry name" value="KAS_I_II"/>
    <property type="match status" value="1"/>
</dbReference>
<organism evidence="17 18">
    <name type="scientific">Pseudolactococcus carnosus</name>
    <dbReference type="NCBI Taxonomy" id="2749961"/>
    <lineage>
        <taxon>Bacteria</taxon>
        <taxon>Bacillati</taxon>
        <taxon>Bacillota</taxon>
        <taxon>Bacilli</taxon>
        <taxon>Lactobacillales</taxon>
        <taxon>Streptococcaceae</taxon>
        <taxon>Pseudolactococcus</taxon>
    </lineage>
</organism>
<comment type="catalytic activity">
    <reaction evidence="12 14">
        <text>(9Z)-hexadecenoyl-[ACP] + malonyl-[ACP] + H(+) = 3-oxo-(11Z)-octadecenoyl-[ACP] + holo-[ACP] + CO2</text>
        <dbReference type="Rhea" id="RHEA:55040"/>
        <dbReference type="Rhea" id="RHEA-COMP:9623"/>
        <dbReference type="Rhea" id="RHEA-COMP:9685"/>
        <dbReference type="Rhea" id="RHEA-COMP:10800"/>
        <dbReference type="Rhea" id="RHEA-COMP:14074"/>
        <dbReference type="ChEBI" id="CHEBI:15378"/>
        <dbReference type="ChEBI" id="CHEBI:16526"/>
        <dbReference type="ChEBI" id="CHEBI:64479"/>
        <dbReference type="ChEBI" id="CHEBI:78449"/>
        <dbReference type="ChEBI" id="CHEBI:83989"/>
        <dbReference type="ChEBI" id="CHEBI:138538"/>
        <dbReference type="EC" id="2.3.1.179"/>
    </reaction>
</comment>
<comment type="function">
    <text evidence="11 14">Involved in the type II fatty acid elongation cycle. Catalyzes the elongation of a wide range of acyl-ACP by the addition of two carbons from malonyl-ACP to an acyl acceptor. Can efficiently catalyze the conversion of palmitoleoyl-ACP (cis-hexadec-9-enoyl-ACP) to cis-vaccenoyl-ACP (cis-octadec-11-enoyl-ACP), an essential step in the thermal regulation of fatty acid composition.</text>
</comment>
<dbReference type="RefSeq" id="WP_079505566.1">
    <property type="nucleotide sequence ID" value="NZ_CP017194.1"/>
</dbReference>
<keyword evidence="9 14" id="KW-0275">Fatty acid biosynthesis</keyword>
<dbReference type="Proteomes" id="UP001522450">
    <property type="component" value="Unassembled WGS sequence"/>
</dbReference>
<comment type="pathway">
    <text evidence="1 14">Lipid metabolism; fatty acid biosynthesis.</text>
</comment>
<evidence type="ECO:0000256" key="8">
    <source>
        <dbReference type="ARBA" id="ARBA00023098"/>
    </source>
</evidence>